<evidence type="ECO:0000256" key="1">
    <source>
        <dbReference type="SAM" id="MobiDB-lite"/>
    </source>
</evidence>
<feature type="transmembrane region" description="Helical" evidence="2">
    <location>
        <begin position="22"/>
        <end position="42"/>
    </location>
</feature>
<organism evidence="3 4">
    <name type="scientific">Deinococcus rufus</name>
    <dbReference type="NCBI Taxonomy" id="2136097"/>
    <lineage>
        <taxon>Bacteria</taxon>
        <taxon>Thermotogati</taxon>
        <taxon>Deinococcota</taxon>
        <taxon>Deinococci</taxon>
        <taxon>Deinococcales</taxon>
        <taxon>Deinococcaceae</taxon>
        <taxon>Deinococcus</taxon>
    </lineage>
</organism>
<reference evidence="4" key="1">
    <citation type="journal article" date="2019" name="Int. J. Syst. Evol. Microbiol.">
        <title>The Global Catalogue of Microorganisms (GCM) 10K type strain sequencing project: providing services to taxonomists for standard genome sequencing and annotation.</title>
        <authorList>
            <consortium name="The Broad Institute Genomics Platform"/>
            <consortium name="The Broad Institute Genome Sequencing Center for Infectious Disease"/>
            <person name="Wu L."/>
            <person name="Ma J."/>
        </authorList>
    </citation>
    <scope>NUCLEOTIDE SEQUENCE [LARGE SCALE GENOMIC DNA]</scope>
    <source>
        <strain evidence="4">CCTCC AB 2017081</strain>
    </source>
</reference>
<evidence type="ECO:0000313" key="4">
    <source>
        <dbReference type="Proteomes" id="UP001595803"/>
    </source>
</evidence>
<dbReference type="EMBL" id="JBHRZG010000010">
    <property type="protein sequence ID" value="MFC3833031.1"/>
    <property type="molecule type" value="Genomic_DNA"/>
</dbReference>
<keyword evidence="2" id="KW-1133">Transmembrane helix</keyword>
<evidence type="ECO:0008006" key="5">
    <source>
        <dbReference type="Google" id="ProtNLM"/>
    </source>
</evidence>
<gene>
    <name evidence="3" type="ORF">ACFOSB_09200</name>
</gene>
<proteinExistence type="predicted"/>
<evidence type="ECO:0000256" key="2">
    <source>
        <dbReference type="SAM" id="Phobius"/>
    </source>
</evidence>
<feature type="region of interest" description="Disordered" evidence="1">
    <location>
        <begin position="100"/>
        <end position="128"/>
    </location>
</feature>
<accession>A0ABV7Z6F3</accession>
<dbReference type="Proteomes" id="UP001595803">
    <property type="component" value="Unassembled WGS sequence"/>
</dbReference>
<comment type="caution">
    <text evidence="3">The sequence shown here is derived from an EMBL/GenBank/DDBJ whole genome shotgun (WGS) entry which is preliminary data.</text>
</comment>
<name>A0ABV7Z6F3_9DEIO</name>
<protein>
    <recommendedName>
        <fullName evidence="5">Cell division protein FtsL</fullName>
    </recommendedName>
</protein>
<keyword evidence="4" id="KW-1185">Reference proteome</keyword>
<keyword evidence="2" id="KW-0812">Transmembrane</keyword>
<keyword evidence="2" id="KW-0472">Membrane</keyword>
<sequence>MTGRRLHWPTLDTSPGTWRGRALRYLLIYLLLLLALVGVRYINRDVRPTLRAAVAQERQLLSRREELALEIQSLSNVQRIRQWAFANGMHRFAEAGKTSQTIPAIRPGSASDTPSSSPRTVEVRTEWK</sequence>
<dbReference type="RefSeq" id="WP_322472496.1">
    <property type="nucleotide sequence ID" value="NZ_JBHRZG010000010.1"/>
</dbReference>
<evidence type="ECO:0000313" key="3">
    <source>
        <dbReference type="EMBL" id="MFC3833031.1"/>
    </source>
</evidence>
<feature type="compositionally biased region" description="Polar residues" evidence="1">
    <location>
        <begin position="110"/>
        <end position="119"/>
    </location>
</feature>